<comment type="caution">
    <text evidence="6">The sequence shown here is derived from an EMBL/GenBank/DDBJ whole genome shotgun (WGS) entry which is preliminary data.</text>
</comment>
<evidence type="ECO:0000256" key="1">
    <source>
        <dbReference type="ARBA" id="ARBA00023015"/>
    </source>
</evidence>
<dbReference type="Gene3D" id="1.10.10.60">
    <property type="entry name" value="Homeodomain-like"/>
    <property type="match status" value="1"/>
</dbReference>
<dbReference type="InterPro" id="IPR011051">
    <property type="entry name" value="RmlC_Cupin_sf"/>
</dbReference>
<dbReference type="InterPro" id="IPR009057">
    <property type="entry name" value="Homeodomain-like_sf"/>
</dbReference>
<keyword evidence="3" id="KW-0010">Activator</keyword>
<keyword evidence="2" id="KW-0238">DNA-binding</keyword>
<dbReference type="PRINTS" id="PR00032">
    <property type="entry name" value="HTHARAC"/>
</dbReference>
<dbReference type="Gene3D" id="2.60.120.10">
    <property type="entry name" value="Jelly Rolls"/>
    <property type="match status" value="1"/>
</dbReference>
<dbReference type="InterPro" id="IPR003313">
    <property type="entry name" value="AraC-bd"/>
</dbReference>
<dbReference type="InterPro" id="IPR020449">
    <property type="entry name" value="Tscrpt_reg_AraC-type_HTH"/>
</dbReference>
<dbReference type="PANTHER" id="PTHR11019:SF159">
    <property type="entry name" value="TRANSCRIPTIONAL REGULATOR-RELATED"/>
    <property type="match status" value="1"/>
</dbReference>
<evidence type="ECO:0000256" key="3">
    <source>
        <dbReference type="ARBA" id="ARBA00023159"/>
    </source>
</evidence>
<dbReference type="SUPFAM" id="SSF51182">
    <property type="entry name" value="RmlC-like cupins"/>
    <property type="match status" value="1"/>
</dbReference>
<evidence type="ECO:0000259" key="5">
    <source>
        <dbReference type="PROSITE" id="PS01124"/>
    </source>
</evidence>
<gene>
    <name evidence="6" type="ORF">ACFO0J_01300</name>
</gene>
<dbReference type="RefSeq" id="WP_376811256.1">
    <property type="nucleotide sequence ID" value="NZ_JBHSDY010000001.1"/>
</dbReference>
<dbReference type="Pfam" id="PF02311">
    <property type="entry name" value="AraC_binding"/>
    <property type="match status" value="1"/>
</dbReference>
<dbReference type="PANTHER" id="PTHR11019">
    <property type="entry name" value="HTH-TYPE TRANSCRIPTIONAL REGULATOR NIMR"/>
    <property type="match status" value="1"/>
</dbReference>
<dbReference type="PROSITE" id="PS01124">
    <property type="entry name" value="HTH_ARAC_FAMILY_2"/>
    <property type="match status" value="1"/>
</dbReference>
<dbReference type="SUPFAM" id="SSF46689">
    <property type="entry name" value="Homeodomain-like"/>
    <property type="match status" value="1"/>
</dbReference>
<reference evidence="7" key="1">
    <citation type="journal article" date="2019" name="Int. J. Syst. Evol. Microbiol.">
        <title>The Global Catalogue of Microorganisms (GCM) 10K type strain sequencing project: providing services to taxonomists for standard genome sequencing and annotation.</title>
        <authorList>
            <consortium name="The Broad Institute Genomics Platform"/>
            <consortium name="The Broad Institute Genome Sequencing Center for Infectious Disease"/>
            <person name="Wu L."/>
            <person name="Ma J."/>
        </authorList>
    </citation>
    <scope>NUCLEOTIDE SEQUENCE [LARGE SCALE GENOMIC DNA]</scope>
    <source>
        <strain evidence="7">CGMCC 1.19029</strain>
    </source>
</reference>
<sequence>MKHSRTDIKTTLRRLPRPVYGNIDSQSNILIPRHHKHTWAQLSYATQGYLQVWTPNARFVALPQRAVWIPAGVPHQVRQSSLTSHTIIRSLYLDAATLGLDWPACRVLAVSPLLHELIRQFSTLPIEYDPDGPDGRLARVLADQLAISQDAGLILPWPTDPRLQSVCRQLQSHPDSALGLGAFSRRLGLSDKTLTRLFQQQTGLGFRLWRQRARLVHALPLLERGDRITDVALACGYDSLSSFIAAFRAHTGVTPRAFAAGAREDEPSAHS</sequence>
<dbReference type="Proteomes" id="UP001595756">
    <property type="component" value="Unassembled WGS sequence"/>
</dbReference>
<evidence type="ECO:0000313" key="6">
    <source>
        <dbReference type="EMBL" id="MFC4296674.1"/>
    </source>
</evidence>
<feature type="domain" description="HTH araC/xylS-type" evidence="5">
    <location>
        <begin position="164"/>
        <end position="261"/>
    </location>
</feature>
<keyword evidence="4" id="KW-0804">Transcription</keyword>
<dbReference type="InterPro" id="IPR018062">
    <property type="entry name" value="HTH_AraC-typ_CS"/>
</dbReference>
<accession>A0ABV8RUZ4</accession>
<dbReference type="Pfam" id="PF12833">
    <property type="entry name" value="HTH_18"/>
    <property type="match status" value="1"/>
</dbReference>
<dbReference type="InterPro" id="IPR018060">
    <property type="entry name" value="HTH_AraC"/>
</dbReference>
<dbReference type="PROSITE" id="PS00041">
    <property type="entry name" value="HTH_ARAC_FAMILY_1"/>
    <property type="match status" value="1"/>
</dbReference>
<evidence type="ECO:0000313" key="7">
    <source>
        <dbReference type="Proteomes" id="UP001595756"/>
    </source>
</evidence>
<dbReference type="SMART" id="SM00342">
    <property type="entry name" value="HTH_ARAC"/>
    <property type="match status" value="1"/>
</dbReference>
<organism evidence="6 7">
    <name type="scientific">Castellaniella hirudinis</name>
    <dbReference type="NCBI Taxonomy" id="1144617"/>
    <lineage>
        <taxon>Bacteria</taxon>
        <taxon>Pseudomonadati</taxon>
        <taxon>Pseudomonadota</taxon>
        <taxon>Betaproteobacteria</taxon>
        <taxon>Burkholderiales</taxon>
        <taxon>Alcaligenaceae</taxon>
        <taxon>Castellaniella</taxon>
    </lineage>
</organism>
<name>A0ABV8RUZ4_9BURK</name>
<dbReference type="EMBL" id="JBHSDY010000001">
    <property type="protein sequence ID" value="MFC4296674.1"/>
    <property type="molecule type" value="Genomic_DNA"/>
</dbReference>
<dbReference type="CDD" id="cd06124">
    <property type="entry name" value="cupin_NimR-like_N"/>
    <property type="match status" value="1"/>
</dbReference>
<evidence type="ECO:0000256" key="2">
    <source>
        <dbReference type="ARBA" id="ARBA00023125"/>
    </source>
</evidence>
<keyword evidence="1" id="KW-0805">Transcription regulation</keyword>
<keyword evidence="7" id="KW-1185">Reference proteome</keyword>
<evidence type="ECO:0000256" key="4">
    <source>
        <dbReference type="ARBA" id="ARBA00023163"/>
    </source>
</evidence>
<dbReference type="InterPro" id="IPR014710">
    <property type="entry name" value="RmlC-like_jellyroll"/>
</dbReference>
<protein>
    <submittedName>
        <fullName evidence="6">Helix-turn-helix domain-containing protein</fullName>
    </submittedName>
</protein>
<proteinExistence type="predicted"/>